<keyword evidence="2" id="KW-0472">Membrane</keyword>
<dbReference type="Gene3D" id="1.10.287.210">
    <property type="match status" value="1"/>
</dbReference>
<protein>
    <submittedName>
        <fullName evidence="3">MLV-related proviral Env polyprotein-like</fullName>
    </submittedName>
</protein>
<dbReference type="Gene3D" id="3.90.310.10">
    <property type="entry name" value="ENV polyprotein, receptor-binding domain"/>
    <property type="match status" value="1"/>
</dbReference>
<evidence type="ECO:0000256" key="1">
    <source>
        <dbReference type="SAM" id="MobiDB-lite"/>
    </source>
</evidence>
<evidence type="ECO:0000313" key="3">
    <source>
        <dbReference type="Ensembl" id="ENSSCAP00000022019.1"/>
    </source>
</evidence>
<keyword evidence="2" id="KW-0812">Transmembrane</keyword>
<dbReference type="SUPFAM" id="SSF49830">
    <property type="entry name" value="ENV polyprotein, receptor-binding domain"/>
    <property type="match status" value="1"/>
</dbReference>
<feature type="transmembrane region" description="Helical" evidence="2">
    <location>
        <begin position="623"/>
        <end position="649"/>
    </location>
</feature>
<keyword evidence="2" id="KW-1133">Transmembrane helix</keyword>
<reference evidence="3" key="2">
    <citation type="submission" date="2025-09" db="UniProtKB">
        <authorList>
            <consortium name="Ensembl"/>
        </authorList>
    </citation>
    <scope>IDENTIFICATION</scope>
</reference>
<dbReference type="InterPro" id="IPR008981">
    <property type="entry name" value="FMuLV_rcpt-bd"/>
</dbReference>
<organism evidence="3 4">
    <name type="scientific">Serinus canaria</name>
    <name type="common">Island canary</name>
    <name type="synonym">Fringilla canaria</name>
    <dbReference type="NCBI Taxonomy" id="9135"/>
    <lineage>
        <taxon>Eukaryota</taxon>
        <taxon>Metazoa</taxon>
        <taxon>Chordata</taxon>
        <taxon>Craniata</taxon>
        <taxon>Vertebrata</taxon>
        <taxon>Euteleostomi</taxon>
        <taxon>Archelosauria</taxon>
        <taxon>Archosauria</taxon>
        <taxon>Dinosauria</taxon>
        <taxon>Saurischia</taxon>
        <taxon>Theropoda</taxon>
        <taxon>Coelurosauria</taxon>
        <taxon>Aves</taxon>
        <taxon>Neognathae</taxon>
        <taxon>Neoaves</taxon>
        <taxon>Telluraves</taxon>
        <taxon>Australaves</taxon>
        <taxon>Passeriformes</taxon>
        <taxon>Passeroidea</taxon>
        <taxon>Fringillidae</taxon>
        <taxon>Carduelinae</taxon>
        <taxon>Serinus</taxon>
    </lineage>
</organism>
<dbReference type="PANTHER" id="PTHR10424:SF82">
    <property type="entry name" value="ENVELOPE GLYCOPROTEIN-RELATED"/>
    <property type="match status" value="1"/>
</dbReference>
<dbReference type="SUPFAM" id="SSF58069">
    <property type="entry name" value="Virus ectodomain"/>
    <property type="match status" value="1"/>
</dbReference>
<feature type="compositionally biased region" description="Polar residues" evidence="1">
    <location>
        <begin position="297"/>
        <end position="313"/>
    </location>
</feature>
<feature type="region of interest" description="Disordered" evidence="1">
    <location>
        <begin position="294"/>
        <end position="313"/>
    </location>
</feature>
<dbReference type="Proteomes" id="UP000694409">
    <property type="component" value="Unassembled WGS sequence"/>
</dbReference>
<reference evidence="3" key="1">
    <citation type="submission" date="2025-08" db="UniProtKB">
        <authorList>
            <consortium name="Ensembl"/>
        </authorList>
    </citation>
    <scope>IDENTIFICATION</scope>
</reference>
<dbReference type="InterPro" id="IPR018154">
    <property type="entry name" value="TLV/ENV_coat_polyprotein"/>
</dbReference>
<name>A0A8C9NTW2_SERCA</name>
<dbReference type="KEGG" id="scan:103824731"/>
<sequence length="674" mass="75652">MRLSKRTGTLNGVRLSQSSPILTMSRMRLMRAVSFCLQDMLVGRPRDAYIPVPEDGPPSRPAAPERAARVRLKHQRCFCVILLLGLVARGQASPDHYPHQPFRWVMRHLSSGKVLKGVTTPNTPSFILRFTDLFPGRPKVDPSSPHVTQTYLTYWCPASNPGKSYCNHPGWGYCGHWGCETIVTDARPSGPGWDPQEPDKFLQFTWAPTGCKTPFFFHGNFHRNSHKIPKFRKCTNYNMTVLQPNHPSWTTGRTWTVAVQGSKEWVNVQIIRLPASMSQSVGPNPVLVASKPREEITVNSSSSPDTQKSELVSPSSLLAEPNLSNSFINVLNATFISLNQSNPNFTESCWLCYDAQPPFYEGVAFDLPFIFSKSNNPRQCRWDTPRRGITLSQVTGQGKCFGNATLARQTGSVCKEFGKLKGGKFQWVIAAASGMWVCHRSGVSPCVLLEKFDHSNDFCVQVLIVPRVLYHSDEEVYYLFEQTSRLHKREILTGLTIAMLLGLGAAGTATGVSALATQHQGLSQLQMTIDEDLQRIEKSISSLEKSLSSLSEVVLQNRRGLDLLFMQQGGLCAALKEECCFYADHTGVVRDSMAELRNRLNQRKMDREAQQGWFESWFNQSPWLTTLISTLIGPITIILLTLIFGPCILNKLVLFVKRRLETANILFLERRQLL</sequence>
<proteinExistence type="predicted"/>
<dbReference type="GeneTree" id="ENSGT00690000102286"/>
<dbReference type="Pfam" id="PF00429">
    <property type="entry name" value="TLV_coat"/>
    <property type="match status" value="1"/>
</dbReference>
<evidence type="ECO:0000256" key="2">
    <source>
        <dbReference type="SAM" id="Phobius"/>
    </source>
</evidence>
<dbReference type="Ensembl" id="ENSSCAT00000024539.1">
    <property type="protein sequence ID" value="ENSSCAP00000022019.1"/>
    <property type="gene ID" value="ENSSCAG00000015834.1"/>
</dbReference>
<accession>A0A8C9NTW2</accession>
<dbReference type="CDD" id="cd09851">
    <property type="entry name" value="HTLV-1-like_HR1-HR2"/>
    <property type="match status" value="1"/>
</dbReference>
<dbReference type="OMA" id="WGCESIS"/>
<dbReference type="AlphaFoldDB" id="A0A8C9NTW2"/>
<evidence type="ECO:0000313" key="4">
    <source>
        <dbReference type="Proteomes" id="UP000694409"/>
    </source>
</evidence>
<keyword evidence="4" id="KW-1185">Reference proteome</keyword>
<dbReference type="PANTHER" id="PTHR10424">
    <property type="entry name" value="VIRAL ENVELOPE PROTEIN"/>
    <property type="match status" value="1"/>
</dbReference>